<dbReference type="PANTHER" id="PTHR34153:SF2">
    <property type="entry name" value="SI:CH211-262H13.3-RELATED"/>
    <property type="match status" value="1"/>
</dbReference>
<dbReference type="AlphaFoldDB" id="A0AAD8GJW7"/>
<evidence type="ECO:0008006" key="4">
    <source>
        <dbReference type="Google" id="ProtNLM"/>
    </source>
</evidence>
<evidence type="ECO:0000313" key="3">
    <source>
        <dbReference type="Proteomes" id="UP001230051"/>
    </source>
</evidence>
<evidence type="ECO:0000313" key="2">
    <source>
        <dbReference type="EMBL" id="KAK1176025.1"/>
    </source>
</evidence>
<proteinExistence type="predicted"/>
<dbReference type="PANTHER" id="PTHR34153">
    <property type="entry name" value="SI:CH211-262H13.3-RELATED-RELATED"/>
    <property type="match status" value="1"/>
</dbReference>
<accession>A0AAD8GJW7</accession>
<keyword evidence="3" id="KW-1185">Reference proteome</keyword>
<evidence type="ECO:0000256" key="1">
    <source>
        <dbReference type="SAM" id="MobiDB-lite"/>
    </source>
</evidence>
<organism evidence="2 3">
    <name type="scientific">Acipenser oxyrinchus oxyrinchus</name>
    <dbReference type="NCBI Taxonomy" id="40147"/>
    <lineage>
        <taxon>Eukaryota</taxon>
        <taxon>Metazoa</taxon>
        <taxon>Chordata</taxon>
        <taxon>Craniata</taxon>
        <taxon>Vertebrata</taxon>
        <taxon>Euteleostomi</taxon>
        <taxon>Actinopterygii</taxon>
        <taxon>Chondrostei</taxon>
        <taxon>Acipenseriformes</taxon>
        <taxon>Acipenseridae</taxon>
        <taxon>Acipenser</taxon>
    </lineage>
</organism>
<feature type="region of interest" description="Disordered" evidence="1">
    <location>
        <begin position="84"/>
        <end position="106"/>
    </location>
</feature>
<feature type="compositionally biased region" description="Basic and acidic residues" evidence="1">
    <location>
        <begin position="97"/>
        <end position="106"/>
    </location>
</feature>
<feature type="non-terminal residue" evidence="2">
    <location>
        <position position="1"/>
    </location>
</feature>
<dbReference type="Proteomes" id="UP001230051">
    <property type="component" value="Unassembled WGS sequence"/>
</dbReference>
<protein>
    <recommendedName>
        <fullName evidence="4">DUF4806 domain-containing protein</fullName>
    </recommendedName>
</protein>
<gene>
    <name evidence="2" type="ORF">AOXY_G809</name>
</gene>
<name>A0AAD8GJW7_ACIOX</name>
<dbReference type="EMBL" id="JAGXEW010000001">
    <property type="protein sequence ID" value="KAK1176025.1"/>
    <property type="molecule type" value="Genomic_DNA"/>
</dbReference>
<comment type="caution">
    <text evidence="2">The sequence shown here is derived from an EMBL/GenBank/DDBJ whole genome shotgun (WGS) entry which is preliminary data.</text>
</comment>
<reference evidence="2" key="1">
    <citation type="submission" date="2022-02" db="EMBL/GenBank/DDBJ databases">
        <title>Atlantic sturgeon de novo genome assembly.</title>
        <authorList>
            <person name="Stock M."/>
            <person name="Klopp C."/>
            <person name="Guiguen Y."/>
            <person name="Cabau C."/>
            <person name="Parinello H."/>
            <person name="Santidrian Yebra-Pimentel E."/>
            <person name="Kuhl H."/>
            <person name="Dirks R.P."/>
            <person name="Guessner J."/>
            <person name="Wuertz S."/>
            <person name="Du K."/>
            <person name="Schartl M."/>
        </authorList>
    </citation>
    <scope>NUCLEOTIDE SEQUENCE</scope>
    <source>
        <strain evidence="2">STURGEONOMICS-FGT-2020</strain>
        <tissue evidence="2">Whole blood</tissue>
    </source>
</reference>
<sequence>LAAIGGSDIKRVAWNILAHVFSDSVVKQINWKGVNGKCLFATMAMKTVIIRNLYFTQKYPTGQNAMDEEVAKHWIWWFNLASDRGGGRKARATKSQADQEHTQASD</sequence>